<keyword evidence="3" id="KW-0812">Transmembrane</keyword>
<feature type="compositionally biased region" description="Low complexity" evidence="2">
    <location>
        <begin position="45"/>
        <end position="62"/>
    </location>
</feature>
<feature type="coiled-coil region" evidence="1">
    <location>
        <begin position="211"/>
        <end position="259"/>
    </location>
</feature>
<feature type="region of interest" description="Disordered" evidence="2">
    <location>
        <begin position="31"/>
        <end position="126"/>
    </location>
</feature>
<sequence length="277" mass="29221">MRLRRGALEHSGVYSIRLTVIRTGVFLSGSSTCPDGTPQSTPDSTTQIVTQTQTQTQIVTQTAEPSAPPTLTSSSQNSFTSFPPSSAPSSPSPPSTFPSSLSQGSSLPASSGPASQTSNTSLPAEGQSAVRSSNALAAGAIVGITIGAVAVLILVVILALCVRRTRRRQRTADLAPESYFIVSPERPTLSTTTEPLSSSLESISTVAQDRQEYLTAQLRAVQKQLEALQASVGTGGAHLEEAMQQNEALRARIRLLEREMQSQWGLGLTDLPPAYLD</sequence>
<feature type="transmembrane region" description="Helical" evidence="3">
    <location>
        <begin position="136"/>
        <end position="162"/>
    </location>
</feature>
<feature type="compositionally biased region" description="Low complexity" evidence="2">
    <location>
        <begin position="78"/>
        <end position="89"/>
    </location>
</feature>
<feature type="compositionally biased region" description="Low complexity" evidence="2">
    <location>
        <begin position="97"/>
        <end position="116"/>
    </location>
</feature>
<evidence type="ECO:0000313" key="4">
    <source>
        <dbReference type="EMBL" id="KAF7346956.1"/>
    </source>
</evidence>
<dbReference type="OrthoDB" id="3048247at2759"/>
<keyword evidence="1" id="KW-0175">Coiled coil</keyword>
<proteinExistence type="predicted"/>
<keyword evidence="3" id="KW-0472">Membrane</keyword>
<dbReference type="Proteomes" id="UP000620124">
    <property type="component" value="Unassembled WGS sequence"/>
</dbReference>
<organism evidence="4 5">
    <name type="scientific">Mycena venus</name>
    <dbReference type="NCBI Taxonomy" id="2733690"/>
    <lineage>
        <taxon>Eukaryota</taxon>
        <taxon>Fungi</taxon>
        <taxon>Dikarya</taxon>
        <taxon>Basidiomycota</taxon>
        <taxon>Agaricomycotina</taxon>
        <taxon>Agaricomycetes</taxon>
        <taxon>Agaricomycetidae</taxon>
        <taxon>Agaricales</taxon>
        <taxon>Marasmiineae</taxon>
        <taxon>Mycenaceae</taxon>
        <taxon>Mycena</taxon>
    </lineage>
</organism>
<dbReference type="EMBL" id="JACAZI010000012">
    <property type="protein sequence ID" value="KAF7346956.1"/>
    <property type="molecule type" value="Genomic_DNA"/>
</dbReference>
<evidence type="ECO:0008006" key="6">
    <source>
        <dbReference type="Google" id="ProtNLM"/>
    </source>
</evidence>
<gene>
    <name evidence="4" type="ORF">MVEN_01448000</name>
</gene>
<keyword evidence="5" id="KW-1185">Reference proteome</keyword>
<evidence type="ECO:0000256" key="3">
    <source>
        <dbReference type="SAM" id="Phobius"/>
    </source>
</evidence>
<keyword evidence="3" id="KW-1133">Transmembrane helix</keyword>
<evidence type="ECO:0000313" key="5">
    <source>
        <dbReference type="Proteomes" id="UP000620124"/>
    </source>
</evidence>
<protein>
    <recommendedName>
        <fullName evidence="6">Mid2 domain-containing protein</fullName>
    </recommendedName>
</protein>
<name>A0A8H6XV42_9AGAR</name>
<comment type="caution">
    <text evidence="4">The sequence shown here is derived from an EMBL/GenBank/DDBJ whole genome shotgun (WGS) entry which is preliminary data.</text>
</comment>
<evidence type="ECO:0000256" key="1">
    <source>
        <dbReference type="SAM" id="Coils"/>
    </source>
</evidence>
<dbReference type="AlphaFoldDB" id="A0A8H6XV42"/>
<evidence type="ECO:0000256" key="2">
    <source>
        <dbReference type="SAM" id="MobiDB-lite"/>
    </source>
</evidence>
<feature type="compositionally biased region" description="Polar residues" evidence="2">
    <location>
        <begin position="31"/>
        <end position="44"/>
    </location>
</feature>
<reference evidence="4" key="1">
    <citation type="submission" date="2020-05" db="EMBL/GenBank/DDBJ databases">
        <title>Mycena genomes resolve the evolution of fungal bioluminescence.</title>
        <authorList>
            <person name="Tsai I.J."/>
        </authorList>
    </citation>
    <scope>NUCLEOTIDE SEQUENCE</scope>
    <source>
        <strain evidence="4">CCC161011</strain>
    </source>
</reference>
<accession>A0A8H6XV42</accession>